<dbReference type="EMBL" id="FO082872">
    <property type="protein sequence ID" value="SJK85844.1"/>
    <property type="molecule type" value="Genomic_DNA"/>
</dbReference>
<dbReference type="Gene3D" id="3.60.15.10">
    <property type="entry name" value="Ribonuclease Z/Hydroxyacylglutathione hydrolase-like"/>
    <property type="match status" value="1"/>
</dbReference>
<feature type="domain" description="Metallo-beta-lactamase" evidence="10">
    <location>
        <begin position="44"/>
        <end position="205"/>
    </location>
</feature>
<keyword evidence="8" id="KW-0862">Zinc</keyword>
<comment type="catalytic activity">
    <reaction evidence="1">
        <text>an S-(2-hydroxyacyl)glutathione + H2O = a 2-hydroxy carboxylate + glutathione + H(+)</text>
        <dbReference type="Rhea" id="RHEA:21864"/>
        <dbReference type="ChEBI" id="CHEBI:15377"/>
        <dbReference type="ChEBI" id="CHEBI:15378"/>
        <dbReference type="ChEBI" id="CHEBI:57925"/>
        <dbReference type="ChEBI" id="CHEBI:58896"/>
        <dbReference type="ChEBI" id="CHEBI:71261"/>
        <dbReference type="EC" id="3.1.2.6"/>
    </reaction>
</comment>
<dbReference type="InterPro" id="IPR036866">
    <property type="entry name" value="RibonucZ/Hydroxyglut_hydro"/>
</dbReference>
<proteinExistence type="inferred from homology"/>
<dbReference type="InterPro" id="IPR035680">
    <property type="entry name" value="Clx_II_MBL"/>
</dbReference>
<dbReference type="HAMAP" id="MF_01374">
    <property type="entry name" value="Glyoxalase_2"/>
    <property type="match status" value="1"/>
</dbReference>
<evidence type="ECO:0000256" key="2">
    <source>
        <dbReference type="ARBA" id="ARBA00001947"/>
    </source>
</evidence>
<dbReference type="InterPro" id="IPR032282">
    <property type="entry name" value="HAGH_C"/>
</dbReference>
<reference evidence="11 12" key="1">
    <citation type="journal article" date="2012" name="Nucleic Acids Res.">
        <title>Sequencing of the smallest Apicomplexan genome from the human pathogen Babesia microti.</title>
        <authorList>
            <person name="Cornillot E."/>
            <person name="Hadj-Kaddour K."/>
            <person name="Dassouli A."/>
            <person name="Noel B."/>
            <person name="Ranwez V."/>
            <person name="Vacherie B."/>
            <person name="Augagneur Y."/>
            <person name="Bres V."/>
            <person name="Duclos A."/>
            <person name="Randazzo S."/>
            <person name="Carcy B."/>
            <person name="Debierre-Grockiego F."/>
            <person name="Delbecq S."/>
            <person name="Moubri-Menage K."/>
            <person name="Shams-Eldin H."/>
            <person name="Usmani-Brown S."/>
            <person name="Bringaud F."/>
            <person name="Wincker P."/>
            <person name="Vivares C.P."/>
            <person name="Schwarz R.T."/>
            <person name="Schetters T.P."/>
            <person name="Krause P.J."/>
            <person name="Gorenflot A."/>
            <person name="Berry V."/>
            <person name="Barbe V."/>
            <person name="Ben Mamoun C."/>
        </authorList>
    </citation>
    <scope>NUCLEOTIDE SEQUENCE [LARGE SCALE GENOMIC DNA]</scope>
    <source>
        <strain evidence="11 12">RI</strain>
    </source>
</reference>
<dbReference type="RefSeq" id="XP_012647946.2">
    <property type="nucleotide sequence ID" value="XM_012792492.2"/>
</dbReference>
<dbReference type="SUPFAM" id="SSF56281">
    <property type="entry name" value="Metallo-hydrolase/oxidoreductase"/>
    <property type="match status" value="1"/>
</dbReference>
<reference evidence="11 12" key="2">
    <citation type="journal article" date="2013" name="PLoS ONE">
        <title>Whole genome mapping and re-organization of the nuclear and mitochondrial genomes of Babesia microti isolates.</title>
        <authorList>
            <person name="Cornillot E."/>
            <person name="Dassouli A."/>
            <person name="Garg A."/>
            <person name="Pachikara N."/>
            <person name="Randazzo S."/>
            <person name="Depoix D."/>
            <person name="Carcy B."/>
            <person name="Delbecq S."/>
            <person name="Frutos R."/>
            <person name="Silva J.C."/>
            <person name="Sutton R."/>
            <person name="Krause P.J."/>
            <person name="Mamoun C.B."/>
        </authorList>
    </citation>
    <scope>NUCLEOTIDE SEQUENCE [LARGE SCALE GENOMIC DNA]</scope>
    <source>
        <strain evidence="11 12">RI</strain>
    </source>
</reference>
<gene>
    <name evidence="11" type="ORF">BMR1_02g00860</name>
</gene>
<name>A0A1R4AA38_BABMR</name>
<evidence type="ECO:0000256" key="6">
    <source>
        <dbReference type="ARBA" id="ARBA00022723"/>
    </source>
</evidence>
<dbReference type="Proteomes" id="UP000002899">
    <property type="component" value="Chromosome II"/>
</dbReference>
<dbReference type="PANTHER" id="PTHR11935">
    <property type="entry name" value="BETA LACTAMASE DOMAIN"/>
    <property type="match status" value="1"/>
</dbReference>
<protein>
    <recommendedName>
        <fullName evidence="5">hydroxyacylglutathione hydrolase</fullName>
        <ecNumber evidence="5">3.1.2.6</ecNumber>
    </recommendedName>
    <alternativeName>
        <fullName evidence="9">Glyoxalase II</fullName>
    </alternativeName>
</protein>
<dbReference type="PANTHER" id="PTHR11935:SF94">
    <property type="entry name" value="TENZING NORGAY, ISOFORM C"/>
    <property type="match status" value="1"/>
</dbReference>
<dbReference type="EC" id="3.1.2.6" evidence="5"/>
<evidence type="ECO:0000256" key="7">
    <source>
        <dbReference type="ARBA" id="ARBA00022801"/>
    </source>
</evidence>
<evidence type="ECO:0000256" key="8">
    <source>
        <dbReference type="ARBA" id="ARBA00022833"/>
    </source>
</evidence>
<organism evidence="11 12">
    <name type="scientific">Babesia microti (strain RI)</name>
    <dbReference type="NCBI Taxonomy" id="1133968"/>
    <lineage>
        <taxon>Eukaryota</taxon>
        <taxon>Sar</taxon>
        <taxon>Alveolata</taxon>
        <taxon>Apicomplexa</taxon>
        <taxon>Aconoidasida</taxon>
        <taxon>Piroplasmida</taxon>
        <taxon>Babesiidae</taxon>
        <taxon>Babesia</taxon>
    </lineage>
</organism>
<evidence type="ECO:0000313" key="11">
    <source>
        <dbReference type="EMBL" id="SJK85844.1"/>
    </source>
</evidence>
<comment type="similarity">
    <text evidence="4">Belongs to the metallo-beta-lactamase superfamily. Glyoxalase II family.</text>
</comment>
<evidence type="ECO:0000313" key="12">
    <source>
        <dbReference type="Proteomes" id="UP000002899"/>
    </source>
</evidence>
<dbReference type="VEuPathDB" id="PiroplasmaDB:BMR1_02g00860"/>
<keyword evidence="12" id="KW-1185">Reference proteome</keyword>
<dbReference type="OrthoDB" id="515692at2759"/>
<dbReference type="GO" id="GO:0004416">
    <property type="term" value="F:hydroxyacylglutathione hydrolase activity"/>
    <property type="evidence" value="ECO:0007669"/>
    <property type="project" value="UniProtKB-EC"/>
</dbReference>
<evidence type="ECO:0000256" key="5">
    <source>
        <dbReference type="ARBA" id="ARBA00011917"/>
    </source>
</evidence>
<dbReference type="CDD" id="cd07723">
    <property type="entry name" value="hydroxyacylglutathione_hydrolase_MBL-fold"/>
    <property type="match status" value="1"/>
</dbReference>
<keyword evidence="6" id="KW-0479">Metal-binding</keyword>
<dbReference type="Pfam" id="PF00753">
    <property type="entry name" value="Lactamase_B"/>
    <property type="match status" value="1"/>
</dbReference>
<keyword evidence="7 11" id="KW-0378">Hydrolase</keyword>
<dbReference type="NCBIfam" id="TIGR03413">
    <property type="entry name" value="GSH_gloB"/>
    <property type="match status" value="1"/>
</dbReference>
<dbReference type="GO" id="GO:0019243">
    <property type="term" value="P:methylglyoxal catabolic process to D-lactate via S-lactoyl-glutathione"/>
    <property type="evidence" value="ECO:0007669"/>
    <property type="project" value="InterPro"/>
</dbReference>
<comment type="pathway">
    <text evidence="3">Secondary metabolite metabolism; methylglyoxal degradation; (R)-lactate from methylglyoxal: step 2/2.</text>
</comment>
<evidence type="ECO:0000256" key="4">
    <source>
        <dbReference type="ARBA" id="ARBA00006759"/>
    </source>
</evidence>
<dbReference type="KEGG" id="bmic:BMR1_02g00860"/>
<dbReference type="AlphaFoldDB" id="A0A1R4AA38"/>
<dbReference type="GeneID" id="24423961"/>
<dbReference type="InterPro" id="IPR001279">
    <property type="entry name" value="Metallo-B-lactamas"/>
</dbReference>
<reference evidence="11 12" key="3">
    <citation type="journal article" date="2016" name="Sci. Rep.">
        <title>Genome-wide diversity and gene expression profiling of Babesia microti isolates identify polymorphic genes that mediate host-pathogen interactions.</title>
        <authorList>
            <person name="Silva J.C."/>
            <person name="Cornillot E."/>
            <person name="McCracken C."/>
            <person name="Usmani-Brown S."/>
            <person name="Dwivedi A."/>
            <person name="Ifeonu O.O."/>
            <person name="Crabtree J."/>
            <person name="Gotia H.T."/>
            <person name="Virji A.Z."/>
            <person name="Reynes C."/>
            <person name="Colinge J."/>
            <person name="Kumar V."/>
            <person name="Lawres L."/>
            <person name="Pazzi J.E."/>
            <person name="Pablo J.V."/>
            <person name="Hung C."/>
            <person name="Brancato J."/>
            <person name="Kumari P."/>
            <person name="Orvis J."/>
            <person name="Tretina K."/>
            <person name="Chibucos M."/>
            <person name="Ott S."/>
            <person name="Sadzewicz L."/>
            <person name="Sengamalay N."/>
            <person name="Shetty A.C."/>
            <person name="Su Q."/>
            <person name="Tallon L."/>
            <person name="Fraser C.M."/>
            <person name="Frutos R."/>
            <person name="Molina D.M."/>
            <person name="Krause P.J."/>
            <person name="Ben Mamoun C."/>
        </authorList>
    </citation>
    <scope>NUCLEOTIDE SEQUENCE [LARGE SCALE GENOMIC DNA]</scope>
    <source>
        <strain evidence="11 12">RI</strain>
    </source>
</reference>
<sequence>MVHQLTHRLNFLLKYNIFVRQFATMLHGLATSSPYVTIVPTLSDNYAYILKNPESNSSLCIDPAEADKVVHLANQNKLILEACLCTHKHYDHSGGNEKIKKLVPGIKVYGSSYEPIPGLTNKVSDNDTYEIAGFNVKCIRAECHTIGHIMYYVTHKNFKEPIIFTGDTIFIAGCGRFFEGNAKKMLEITNNFKRLPPETLVYCGHEYTVKNLKFTNELENGSNPNVLHALDIAMKLRCEDKPTVPSTIAQELLHNPFLRVSELKRLFGDVSDEDAMKKIRQMKDVY</sequence>
<accession>A0A1R4AA38</accession>
<dbReference type="SMART" id="SM00849">
    <property type="entry name" value="Lactamase_B"/>
    <property type="match status" value="1"/>
</dbReference>
<evidence type="ECO:0000256" key="3">
    <source>
        <dbReference type="ARBA" id="ARBA00004963"/>
    </source>
</evidence>
<evidence type="ECO:0000256" key="9">
    <source>
        <dbReference type="ARBA" id="ARBA00031044"/>
    </source>
</evidence>
<dbReference type="InterPro" id="IPR017782">
    <property type="entry name" value="Hydroxyacylglutathione_Hdrlase"/>
</dbReference>
<dbReference type="GO" id="GO:0046872">
    <property type="term" value="F:metal ion binding"/>
    <property type="evidence" value="ECO:0007669"/>
    <property type="project" value="UniProtKB-KW"/>
</dbReference>
<evidence type="ECO:0000256" key="1">
    <source>
        <dbReference type="ARBA" id="ARBA00001623"/>
    </source>
</evidence>
<evidence type="ECO:0000259" key="10">
    <source>
        <dbReference type="SMART" id="SM00849"/>
    </source>
</evidence>
<dbReference type="Pfam" id="PF16123">
    <property type="entry name" value="HAGH_C"/>
    <property type="match status" value="1"/>
</dbReference>
<comment type="cofactor">
    <cofactor evidence="2">
        <name>Zn(2+)</name>
        <dbReference type="ChEBI" id="CHEBI:29105"/>
    </cofactor>
</comment>